<gene>
    <name evidence="2" type="ORF">BO71DRAFT_30876</name>
</gene>
<evidence type="ECO:0000313" key="3">
    <source>
        <dbReference type="Proteomes" id="UP000247810"/>
    </source>
</evidence>
<evidence type="ECO:0000313" key="2">
    <source>
        <dbReference type="EMBL" id="PYH92152.1"/>
    </source>
</evidence>
<reference evidence="2 3" key="1">
    <citation type="submission" date="2018-02" db="EMBL/GenBank/DDBJ databases">
        <title>The genomes of Aspergillus section Nigri reveals drivers in fungal speciation.</title>
        <authorList>
            <consortium name="DOE Joint Genome Institute"/>
            <person name="Vesth T.C."/>
            <person name="Nybo J."/>
            <person name="Theobald S."/>
            <person name="Brandl J."/>
            <person name="Frisvad J.C."/>
            <person name="Nielsen K.F."/>
            <person name="Lyhne E.K."/>
            <person name="Kogle M.E."/>
            <person name="Kuo A."/>
            <person name="Riley R."/>
            <person name="Clum A."/>
            <person name="Nolan M."/>
            <person name="Lipzen A."/>
            <person name="Salamov A."/>
            <person name="Henrissat B."/>
            <person name="Wiebenga A."/>
            <person name="De vries R.P."/>
            <person name="Grigoriev I.V."/>
            <person name="Mortensen U.H."/>
            <person name="Andersen M.R."/>
            <person name="Baker S.E."/>
        </authorList>
    </citation>
    <scope>NUCLEOTIDE SEQUENCE [LARGE SCALE GENOMIC DNA]</scope>
    <source>
        <strain evidence="2 3">CBS 707.79</strain>
    </source>
</reference>
<evidence type="ECO:0000256" key="1">
    <source>
        <dbReference type="SAM" id="Phobius"/>
    </source>
</evidence>
<protein>
    <submittedName>
        <fullName evidence="2">Uncharacterized protein</fullName>
    </submittedName>
</protein>
<keyword evidence="1" id="KW-1133">Transmembrane helix</keyword>
<accession>A0A319EMJ5</accession>
<organism evidence="2 3">
    <name type="scientific">Aspergillus ellipticus CBS 707.79</name>
    <dbReference type="NCBI Taxonomy" id="1448320"/>
    <lineage>
        <taxon>Eukaryota</taxon>
        <taxon>Fungi</taxon>
        <taxon>Dikarya</taxon>
        <taxon>Ascomycota</taxon>
        <taxon>Pezizomycotina</taxon>
        <taxon>Eurotiomycetes</taxon>
        <taxon>Eurotiomycetidae</taxon>
        <taxon>Eurotiales</taxon>
        <taxon>Aspergillaceae</taxon>
        <taxon>Aspergillus</taxon>
        <taxon>Aspergillus subgen. Circumdati</taxon>
    </lineage>
</organism>
<keyword evidence="3" id="KW-1185">Reference proteome</keyword>
<dbReference type="Proteomes" id="UP000247810">
    <property type="component" value="Unassembled WGS sequence"/>
</dbReference>
<dbReference type="AlphaFoldDB" id="A0A319EMJ5"/>
<keyword evidence="1" id="KW-0812">Transmembrane</keyword>
<proteinExistence type="predicted"/>
<sequence>MTCLPSPPPPHENYLPAYRHRLPPFPRNLATASVSFSGRVPLPDGVGVVSRHLACLHLPCLPTTACTNTYLASYLLTQVEAVVNTYVYAAALLLGLVYAIALPR</sequence>
<dbReference type="VEuPathDB" id="FungiDB:BO71DRAFT_30876"/>
<keyword evidence="1" id="KW-0472">Membrane</keyword>
<feature type="transmembrane region" description="Helical" evidence="1">
    <location>
        <begin position="85"/>
        <end position="102"/>
    </location>
</feature>
<name>A0A319EMJ5_9EURO</name>
<dbReference type="EMBL" id="KZ825924">
    <property type="protein sequence ID" value="PYH92152.1"/>
    <property type="molecule type" value="Genomic_DNA"/>
</dbReference>